<accession>A0AAV7FEM3</accession>
<proteinExistence type="predicted"/>
<organism evidence="1 2">
    <name type="scientific">Aristolochia fimbriata</name>
    <name type="common">White veined hardy Dutchman's pipe vine</name>
    <dbReference type="NCBI Taxonomy" id="158543"/>
    <lineage>
        <taxon>Eukaryota</taxon>
        <taxon>Viridiplantae</taxon>
        <taxon>Streptophyta</taxon>
        <taxon>Embryophyta</taxon>
        <taxon>Tracheophyta</taxon>
        <taxon>Spermatophyta</taxon>
        <taxon>Magnoliopsida</taxon>
        <taxon>Magnoliidae</taxon>
        <taxon>Piperales</taxon>
        <taxon>Aristolochiaceae</taxon>
        <taxon>Aristolochia</taxon>
    </lineage>
</organism>
<reference evidence="1 2" key="1">
    <citation type="submission" date="2021-07" db="EMBL/GenBank/DDBJ databases">
        <title>The Aristolochia fimbriata genome: insights into angiosperm evolution, floral development and chemical biosynthesis.</title>
        <authorList>
            <person name="Jiao Y."/>
        </authorList>
    </citation>
    <scope>NUCLEOTIDE SEQUENCE [LARGE SCALE GENOMIC DNA]</scope>
    <source>
        <strain evidence="1">IBCAS-2021</strain>
        <tissue evidence="1">Leaf</tissue>
    </source>
</reference>
<protein>
    <submittedName>
        <fullName evidence="1">Uncharacterized protein</fullName>
    </submittedName>
</protein>
<dbReference type="AlphaFoldDB" id="A0AAV7FEM3"/>
<keyword evidence="2" id="KW-1185">Reference proteome</keyword>
<sequence>MEKHSNFQKFKDGQLWGANLFGQPICPHTDARAEWPLGGIALQIRKVRESIPRSGKVSANGIEEERTRCLRDLVFYISQISFLGNSFNFLSPLLPGVAWEYYERERGRTRERRELELELEGTKDMAAVEKLKAVEPRQGIALDKLGLILLPAK</sequence>
<gene>
    <name evidence="1" type="ORF">H6P81_003866</name>
</gene>
<dbReference type="Proteomes" id="UP000825729">
    <property type="component" value="Unassembled WGS sequence"/>
</dbReference>
<name>A0AAV7FEM3_ARIFI</name>
<comment type="caution">
    <text evidence="1">The sequence shown here is derived from an EMBL/GenBank/DDBJ whole genome shotgun (WGS) entry which is preliminary data.</text>
</comment>
<evidence type="ECO:0000313" key="2">
    <source>
        <dbReference type="Proteomes" id="UP000825729"/>
    </source>
</evidence>
<dbReference type="EMBL" id="JAINDJ010000002">
    <property type="protein sequence ID" value="KAG9459358.1"/>
    <property type="molecule type" value="Genomic_DNA"/>
</dbReference>
<evidence type="ECO:0000313" key="1">
    <source>
        <dbReference type="EMBL" id="KAG9459358.1"/>
    </source>
</evidence>